<gene>
    <name evidence="3" type="ORF">METZ01_LOCUS223121</name>
</gene>
<dbReference type="SMART" id="SM00450">
    <property type="entry name" value="RHOD"/>
    <property type="match status" value="1"/>
</dbReference>
<dbReference type="PANTHER" id="PTHR43031">
    <property type="entry name" value="FAD-DEPENDENT OXIDOREDUCTASE"/>
    <property type="match status" value="1"/>
</dbReference>
<keyword evidence="1" id="KW-1133">Transmembrane helix</keyword>
<evidence type="ECO:0000259" key="2">
    <source>
        <dbReference type="PROSITE" id="PS50206"/>
    </source>
</evidence>
<protein>
    <recommendedName>
        <fullName evidence="2">Rhodanese domain-containing protein</fullName>
    </recommendedName>
</protein>
<dbReference type="PROSITE" id="PS50206">
    <property type="entry name" value="RHODANESE_3"/>
    <property type="match status" value="1"/>
</dbReference>
<sequence length="140" mass="16028">MITQFVTSNWYLFVTLIVILGLLAFDPIRRRSSGIRPVSAIQLPQLMNHDNAVIVDVRDNTDFENSHIAKAINIPINQLKLNLARLEKYRKKETAMVLVCRSGQQATRGAQVLRKENFPNLYTLDGGMNAWEKEHLPVQR</sequence>
<dbReference type="SUPFAM" id="SSF52821">
    <property type="entry name" value="Rhodanese/Cell cycle control phosphatase"/>
    <property type="match status" value="1"/>
</dbReference>
<dbReference type="AlphaFoldDB" id="A0A382G6U8"/>
<dbReference type="Gene3D" id="3.40.250.10">
    <property type="entry name" value="Rhodanese-like domain"/>
    <property type="match status" value="1"/>
</dbReference>
<keyword evidence="1" id="KW-0472">Membrane</keyword>
<reference evidence="3" key="1">
    <citation type="submission" date="2018-05" db="EMBL/GenBank/DDBJ databases">
        <authorList>
            <person name="Lanie J.A."/>
            <person name="Ng W.-L."/>
            <person name="Kazmierczak K.M."/>
            <person name="Andrzejewski T.M."/>
            <person name="Davidsen T.M."/>
            <person name="Wayne K.J."/>
            <person name="Tettelin H."/>
            <person name="Glass J.I."/>
            <person name="Rusch D."/>
            <person name="Podicherti R."/>
            <person name="Tsui H.-C.T."/>
            <person name="Winkler M.E."/>
        </authorList>
    </citation>
    <scope>NUCLEOTIDE SEQUENCE</scope>
</reference>
<keyword evidence="1" id="KW-0812">Transmembrane</keyword>
<evidence type="ECO:0000256" key="1">
    <source>
        <dbReference type="SAM" id="Phobius"/>
    </source>
</evidence>
<name>A0A382G6U8_9ZZZZ</name>
<dbReference type="CDD" id="cd00158">
    <property type="entry name" value="RHOD"/>
    <property type="match status" value="1"/>
</dbReference>
<dbReference type="InterPro" id="IPR050229">
    <property type="entry name" value="GlpE_sulfurtransferase"/>
</dbReference>
<feature type="domain" description="Rhodanese" evidence="2">
    <location>
        <begin position="48"/>
        <end position="140"/>
    </location>
</feature>
<dbReference type="Pfam" id="PF00581">
    <property type="entry name" value="Rhodanese"/>
    <property type="match status" value="1"/>
</dbReference>
<feature type="transmembrane region" description="Helical" evidence="1">
    <location>
        <begin position="6"/>
        <end position="25"/>
    </location>
</feature>
<dbReference type="InterPro" id="IPR001763">
    <property type="entry name" value="Rhodanese-like_dom"/>
</dbReference>
<proteinExistence type="predicted"/>
<dbReference type="InterPro" id="IPR036873">
    <property type="entry name" value="Rhodanese-like_dom_sf"/>
</dbReference>
<dbReference type="PANTHER" id="PTHR43031:SF18">
    <property type="entry name" value="RHODANESE-RELATED SULFURTRANSFERASES"/>
    <property type="match status" value="1"/>
</dbReference>
<accession>A0A382G6U8</accession>
<organism evidence="3">
    <name type="scientific">marine metagenome</name>
    <dbReference type="NCBI Taxonomy" id="408172"/>
    <lineage>
        <taxon>unclassified sequences</taxon>
        <taxon>metagenomes</taxon>
        <taxon>ecological metagenomes</taxon>
    </lineage>
</organism>
<dbReference type="EMBL" id="UINC01053580">
    <property type="protein sequence ID" value="SVB70267.1"/>
    <property type="molecule type" value="Genomic_DNA"/>
</dbReference>
<evidence type="ECO:0000313" key="3">
    <source>
        <dbReference type="EMBL" id="SVB70267.1"/>
    </source>
</evidence>